<proteinExistence type="predicted"/>
<feature type="compositionally biased region" description="Basic and acidic residues" evidence="1">
    <location>
        <begin position="139"/>
        <end position="152"/>
    </location>
</feature>
<evidence type="ECO:0000313" key="3">
    <source>
        <dbReference type="Proteomes" id="UP000691718"/>
    </source>
</evidence>
<dbReference type="Proteomes" id="UP000691718">
    <property type="component" value="Unassembled WGS sequence"/>
</dbReference>
<feature type="compositionally biased region" description="Basic and acidic residues" evidence="1">
    <location>
        <begin position="75"/>
        <end position="92"/>
    </location>
</feature>
<feature type="region of interest" description="Disordered" evidence="1">
    <location>
        <begin position="133"/>
        <end position="196"/>
    </location>
</feature>
<name>A0A8S3WPU5_PARAO</name>
<dbReference type="EMBL" id="CAJQZP010000592">
    <property type="protein sequence ID" value="CAG4971052.1"/>
    <property type="molecule type" value="Genomic_DNA"/>
</dbReference>
<comment type="caution">
    <text evidence="2">The sequence shown here is derived from an EMBL/GenBank/DDBJ whole genome shotgun (WGS) entry which is preliminary data.</text>
</comment>
<keyword evidence="3" id="KW-1185">Reference proteome</keyword>
<gene>
    <name evidence="2" type="ORF">PAPOLLO_LOCUS8371</name>
</gene>
<evidence type="ECO:0000313" key="2">
    <source>
        <dbReference type="EMBL" id="CAG4971052.1"/>
    </source>
</evidence>
<feature type="region of interest" description="Disordered" evidence="1">
    <location>
        <begin position="1"/>
        <end position="108"/>
    </location>
</feature>
<organism evidence="2 3">
    <name type="scientific">Parnassius apollo</name>
    <name type="common">Apollo butterfly</name>
    <name type="synonym">Papilio apollo</name>
    <dbReference type="NCBI Taxonomy" id="110799"/>
    <lineage>
        <taxon>Eukaryota</taxon>
        <taxon>Metazoa</taxon>
        <taxon>Ecdysozoa</taxon>
        <taxon>Arthropoda</taxon>
        <taxon>Hexapoda</taxon>
        <taxon>Insecta</taxon>
        <taxon>Pterygota</taxon>
        <taxon>Neoptera</taxon>
        <taxon>Endopterygota</taxon>
        <taxon>Lepidoptera</taxon>
        <taxon>Glossata</taxon>
        <taxon>Ditrysia</taxon>
        <taxon>Papilionoidea</taxon>
        <taxon>Papilionidae</taxon>
        <taxon>Parnassiinae</taxon>
        <taxon>Parnassini</taxon>
        <taxon>Parnassius</taxon>
        <taxon>Parnassius</taxon>
    </lineage>
</organism>
<dbReference type="OrthoDB" id="7251706at2759"/>
<accession>A0A8S3WPU5</accession>
<sequence>MSEEEKKSGSATGAPSVLMVEQTSESRHKQPYRPTELQEETPELHHKRSRAPAVPSVAEKLKEISEDSNASNNADIKERKESERAMSSDKQKQILAKNLSSNTKKRDISPETITLAPIEVETKLETIIVPPQLLPSQEPVKESRIVSDKEANKEEEDSITDEIAELRTPEVSKKYSEWSDEEEAGGLPRSASRSSRVSRTVRQLFCCGVPYEAASEDDVSTHRGYAGI</sequence>
<protein>
    <submittedName>
        <fullName evidence="2">(apollo) hypothetical protein</fullName>
    </submittedName>
</protein>
<reference evidence="2" key="1">
    <citation type="submission" date="2021-04" db="EMBL/GenBank/DDBJ databases">
        <authorList>
            <person name="Tunstrom K."/>
        </authorList>
    </citation>
    <scope>NUCLEOTIDE SEQUENCE</scope>
</reference>
<feature type="compositionally biased region" description="Basic and acidic residues" evidence="1">
    <location>
        <begin position="164"/>
        <end position="177"/>
    </location>
</feature>
<dbReference type="AlphaFoldDB" id="A0A8S3WPU5"/>
<feature type="compositionally biased region" description="Acidic residues" evidence="1">
    <location>
        <begin position="153"/>
        <end position="163"/>
    </location>
</feature>
<evidence type="ECO:0000256" key="1">
    <source>
        <dbReference type="SAM" id="MobiDB-lite"/>
    </source>
</evidence>